<evidence type="ECO:0008006" key="4">
    <source>
        <dbReference type="Google" id="ProtNLM"/>
    </source>
</evidence>
<dbReference type="InterPro" id="IPR018814">
    <property type="entry name" value="DUF5427"/>
</dbReference>
<dbReference type="PANTHER" id="PTHR28265:SF1">
    <property type="entry name" value="MAINTENANCE OF TELOMERE CAPPING PROTEIN 1"/>
    <property type="match status" value="1"/>
</dbReference>
<feature type="region of interest" description="Disordered" evidence="1">
    <location>
        <begin position="60"/>
        <end position="135"/>
    </location>
</feature>
<accession>A0A166IP55</accession>
<protein>
    <recommendedName>
        <fullName evidence="4">Maintenance of telomere capping protein 1</fullName>
    </recommendedName>
</protein>
<keyword evidence="3" id="KW-1185">Reference proteome</keyword>
<evidence type="ECO:0000313" key="2">
    <source>
        <dbReference type="EMBL" id="KZT43930.1"/>
    </source>
</evidence>
<organism evidence="2 3">
    <name type="scientific">Sistotremastrum suecicum HHB10207 ss-3</name>
    <dbReference type="NCBI Taxonomy" id="1314776"/>
    <lineage>
        <taxon>Eukaryota</taxon>
        <taxon>Fungi</taxon>
        <taxon>Dikarya</taxon>
        <taxon>Basidiomycota</taxon>
        <taxon>Agaricomycotina</taxon>
        <taxon>Agaricomycetes</taxon>
        <taxon>Sistotremastrales</taxon>
        <taxon>Sistotremastraceae</taxon>
        <taxon>Sistotremastrum</taxon>
    </lineage>
</organism>
<evidence type="ECO:0000313" key="3">
    <source>
        <dbReference type="Proteomes" id="UP000076798"/>
    </source>
</evidence>
<feature type="compositionally biased region" description="Polar residues" evidence="1">
    <location>
        <begin position="60"/>
        <end position="86"/>
    </location>
</feature>
<reference evidence="2 3" key="1">
    <citation type="journal article" date="2016" name="Mol. Biol. Evol.">
        <title>Comparative Genomics of Early-Diverging Mushroom-Forming Fungi Provides Insights into the Origins of Lignocellulose Decay Capabilities.</title>
        <authorList>
            <person name="Nagy L.G."/>
            <person name="Riley R."/>
            <person name="Tritt A."/>
            <person name="Adam C."/>
            <person name="Daum C."/>
            <person name="Floudas D."/>
            <person name="Sun H."/>
            <person name="Yadav J.S."/>
            <person name="Pangilinan J."/>
            <person name="Larsson K.H."/>
            <person name="Matsuura K."/>
            <person name="Barry K."/>
            <person name="Labutti K."/>
            <person name="Kuo R."/>
            <person name="Ohm R.A."/>
            <person name="Bhattacharya S.S."/>
            <person name="Shirouzu T."/>
            <person name="Yoshinaga Y."/>
            <person name="Martin F.M."/>
            <person name="Grigoriev I.V."/>
            <person name="Hibbett D.S."/>
        </authorList>
    </citation>
    <scope>NUCLEOTIDE SEQUENCE [LARGE SCALE GENOMIC DNA]</scope>
    <source>
        <strain evidence="2 3">HHB10207 ss-3</strain>
    </source>
</reference>
<dbReference type="EMBL" id="KV428006">
    <property type="protein sequence ID" value="KZT43930.1"/>
    <property type="molecule type" value="Genomic_DNA"/>
</dbReference>
<name>A0A166IP55_9AGAM</name>
<feature type="region of interest" description="Disordered" evidence="1">
    <location>
        <begin position="1"/>
        <end position="46"/>
    </location>
</feature>
<dbReference type="Pfam" id="PF10310">
    <property type="entry name" value="DUF5427"/>
    <property type="match status" value="1"/>
</dbReference>
<proteinExistence type="predicted"/>
<dbReference type="AlphaFoldDB" id="A0A166IP55"/>
<dbReference type="OrthoDB" id="5594977at2759"/>
<dbReference type="PANTHER" id="PTHR28265">
    <property type="entry name" value="MAINTENANCE OF TELOMERE CAPPING PROTEIN 1"/>
    <property type="match status" value="1"/>
</dbReference>
<gene>
    <name evidence="2" type="ORF">SISSUDRAFT_1039852</name>
</gene>
<evidence type="ECO:0000256" key="1">
    <source>
        <dbReference type="SAM" id="MobiDB-lite"/>
    </source>
</evidence>
<feature type="compositionally biased region" description="Polar residues" evidence="1">
    <location>
        <begin position="1"/>
        <end position="11"/>
    </location>
</feature>
<dbReference type="STRING" id="1314776.A0A166IP55"/>
<feature type="compositionally biased region" description="Polar residues" evidence="1">
    <location>
        <begin position="118"/>
        <end position="134"/>
    </location>
</feature>
<dbReference type="Proteomes" id="UP000076798">
    <property type="component" value="Unassembled WGS sequence"/>
</dbReference>
<sequence>MAKPSSKQQEALQFLDDLDSISAPMLPTDSKISSKLSSSTELPSSGQAADVLAFLDEVTQKSSEPTKSAASRITISRPSSRASNATPPLLKKTTDHTRASVQPQSATPPPSHAAASSVVNETSNQVPPNPTNTTSSWGWSVWSSASAALQQARSVVDDQVKNLPNNEHAKKWGEGVMGIVKNVQLDQISQELKQRSMSTLTDLLNAVAPPISEHEVIQLWLSHDMQGYDGIETLVYRALAKVMEQVEGGDLVVNRGDESKPKDSSAARNINAAEDFDSALKLSRANLDEIMKNKKPSGSTSQKSEHNPTTYSSVYLRVQPFFSSQLSSLSPRPSTDPSSTPPTRHLQFLLHIMDPGHELTHTTVTQALPEIWFDLLDDHEWVEDVIVDSLRVGVEVLCQEYVVARMGWANTQPAKDQVNAEPNDSAKDSVQS</sequence>
<feature type="compositionally biased region" description="Low complexity" evidence="1">
    <location>
        <begin position="27"/>
        <end position="45"/>
    </location>
</feature>